<dbReference type="AlphaFoldDB" id="A0A517MIC2"/>
<dbReference type="KEGG" id="rml:FF011L_34050"/>
<protein>
    <submittedName>
        <fullName evidence="1">Uncharacterized protein</fullName>
    </submittedName>
</protein>
<dbReference type="EMBL" id="CP036262">
    <property type="protein sequence ID" value="QDS94625.1"/>
    <property type="molecule type" value="Genomic_DNA"/>
</dbReference>
<sequence>MLSFYELMDLTKQRPWHIGDLQKKSPKSIKQAALLRTIVLKQNK</sequence>
<evidence type="ECO:0000313" key="2">
    <source>
        <dbReference type="Proteomes" id="UP000320672"/>
    </source>
</evidence>
<accession>A0A517MIC2</accession>
<reference evidence="1 2" key="1">
    <citation type="submission" date="2019-02" db="EMBL/GenBank/DDBJ databases">
        <title>Deep-cultivation of Planctomycetes and their phenomic and genomic characterization uncovers novel biology.</title>
        <authorList>
            <person name="Wiegand S."/>
            <person name="Jogler M."/>
            <person name="Boedeker C."/>
            <person name="Pinto D."/>
            <person name="Vollmers J."/>
            <person name="Rivas-Marin E."/>
            <person name="Kohn T."/>
            <person name="Peeters S.H."/>
            <person name="Heuer A."/>
            <person name="Rast P."/>
            <person name="Oberbeckmann S."/>
            <person name="Bunk B."/>
            <person name="Jeske O."/>
            <person name="Meyerdierks A."/>
            <person name="Storesund J.E."/>
            <person name="Kallscheuer N."/>
            <person name="Luecker S."/>
            <person name="Lage O.M."/>
            <person name="Pohl T."/>
            <person name="Merkel B.J."/>
            <person name="Hornburger P."/>
            <person name="Mueller R.-W."/>
            <person name="Bruemmer F."/>
            <person name="Labrenz M."/>
            <person name="Spormann A.M."/>
            <person name="Op den Camp H."/>
            <person name="Overmann J."/>
            <person name="Amann R."/>
            <person name="Jetten M.S.M."/>
            <person name="Mascher T."/>
            <person name="Medema M.H."/>
            <person name="Devos D.P."/>
            <person name="Kaster A.-K."/>
            <person name="Ovreas L."/>
            <person name="Rohde M."/>
            <person name="Galperin M.Y."/>
            <person name="Jogler C."/>
        </authorList>
    </citation>
    <scope>NUCLEOTIDE SEQUENCE [LARGE SCALE GENOMIC DNA]</scope>
    <source>
        <strain evidence="1 2">FF011L</strain>
    </source>
</reference>
<name>A0A517MIC2_9BACT</name>
<dbReference type="Proteomes" id="UP000320672">
    <property type="component" value="Chromosome"/>
</dbReference>
<keyword evidence="2" id="KW-1185">Reference proteome</keyword>
<dbReference type="RefSeq" id="WP_261342536.1">
    <property type="nucleotide sequence ID" value="NZ_CP036262.1"/>
</dbReference>
<evidence type="ECO:0000313" key="1">
    <source>
        <dbReference type="EMBL" id="QDS94625.1"/>
    </source>
</evidence>
<gene>
    <name evidence="1" type="ORF">FF011L_34050</name>
</gene>
<proteinExistence type="predicted"/>
<organism evidence="1 2">
    <name type="scientific">Roseimaritima multifibrata</name>
    <dbReference type="NCBI Taxonomy" id="1930274"/>
    <lineage>
        <taxon>Bacteria</taxon>
        <taxon>Pseudomonadati</taxon>
        <taxon>Planctomycetota</taxon>
        <taxon>Planctomycetia</taxon>
        <taxon>Pirellulales</taxon>
        <taxon>Pirellulaceae</taxon>
        <taxon>Roseimaritima</taxon>
    </lineage>
</organism>